<feature type="region of interest" description="Disordered" evidence="1">
    <location>
        <begin position="119"/>
        <end position="146"/>
    </location>
</feature>
<evidence type="ECO:0000313" key="2">
    <source>
        <dbReference type="EMBL" id="CAE8730306.1"/>
    </source>
</evidence>
<dbReference type="Proteomes" id="UP000626109">
    <property type="component" value="Unassembled WGS sequence"/>
</dbReference>
<accession>A0A813LJA4</accession>
<dbReference type="Pfam" id="PF05721">
    <property type="entry name" value="PhyH"/>
    <property type="match status" value="1"/>
</dbReference>
<protein>
    <submittedName>
        <fullName evidence="2">Uncharacterized protein</fullName>
    </submittedName>
</protein>
<gene>
    <name evidence="2" type="ORF">PGLA2088_LOCUS45698</name>
</gene>
<evidence type="ECO:0000256" key="1">
    <source>
        <dbReference type="SAM" id="MobiDB-lite"/>
    </source>
</evidence>
<evidence type="ECO:0000313" key="3">
    <source>
        <dbReference type="Proteomes" id="UP000626109"/>
    </source>
</evidence>
<organism evidence="2 3">
    <name type="scientific">Polarella glacialis</name>
    <name type="common">Dinoflagellate</name>
    <dbReference type="NCBI Taxonomy" id="89957"/>
    <lineage>
        <taxon>Eukaryota</taxon>
        <taxon>Sar</taxon>
        <taxon>Alveolata</taxon>
        <taxon>Dinophyceae</taxon>
        <taxon>Suessiales</taxon>
        <taxon>Suessiaceae</taxon>
        <taxon>Polarella</taxon>
    </lineage>
</organism>
<dbReference type="SUPFAM" id="SSF51197">
    <property type="entry name" value="Clavaminate synthase-like"/>
    <property type="match status" value="1"/>
</dbReference>
<proteinExistence type="predicted"/>
<dbReference type="InterPro" id="IPR008775">
    <property type="entry name" value="Phytyl_CoA_dOase-like"/>
</dbReference>
<sequence length="453" mass="49691">MSRGIVHCSSSWNWAQAGLEQPRLPRESFSLRQGARPARGAERQVPGLTSLGSRLVPAACLASAGGWLRRLRKNCLASALAKRVSNVRTRALTSSASTFPSHASASLEASPWWDGGLFRESAPAPHPGDATLRPTESNADASFGTGKPKASDLEELGLVHVPGAFSAQDAGMLLDLLWAGYEQRHGISRHESEGWSTKKGSGKRLYGPLPQGMHTSPSFYALIGRLHDALDGLWGEGLWRRRGKGSTTVFVNCPNSTRSWSVPIGWHTDIPVNPSDPCEEAQVLYAFAFLDVVEPGGGATMLLTGSSKRAQVERLKALAAEEVNFTAKGDSSWVHETRSKEFMQALAEESTWFKDLFGPNPLETPRDYRYLCSKGISEDRIRRFMLEGTESAGIPMRVVELAGQPGDIVLWDPRCLHSSSENRSSRPRSVIRFRLDLPLDRSAMQIHKRVLPE</sequence>
<dbReference type="AlphaFoldDB" id="A0A813LJA4"/>
<dbReference type="Gene3D" id="2.60.120.620">
    <property type="entry name" value="q2cbj1_9rhob like domain"/>
    <property type="match status" value="1"/>
</dbReference>
<name>A0A813LJA4_POLGL</name>
<reference evidence="2" key="1">
    <citation type="submission" date="2021-02" db="EMBL/GenBank/DDBJ databases">
        <authorList>
            <person name="Dougan E. K."/>
            <person name="Rhodes N."/>
            <person name="Thang M."/>
            <person name="Chan C."/>
        </authorList>
    </citation>
    <scope>NUCLEOTIDE SEQUENCE</scope>
</reference>
<dbReference type="EMBL" id="CAJNNW010035827">
    <property type="protein sequence ID" value="CAE8730306.1"/>
    <property type="molecule type" value="Genomic_DNA"/>
</dbReference>
<comment type="caution">
    <text evidence="2">The sequence shown here is derived from an EMBL/GenBank/DDBJ whole genome shotgun (WGS) entry which is preliminary data.</text>
</comment>